<sequence length="77" mass="9265">MKHAYLTFPYSHKSPIVRWWRWYKSIRLKQDFAFLDGWADLMLIPIEEPYEKSKGIALEQEYFKGEKRAVLNDGTII</sequence>
<reference evidence="1" key="1">
    <citation type="submission" date="2020-03" db="EMBL/GenBank/DDBJ databases">
        <title>The deep terrestrial virosphere.</title>
        <authorList>
            <person name="Holmfeldt K."/>
            <person name="Nilsson E."/>
            <person name="Simone D."/>
            <person name="Lopez-Fernandez M."/>
            <person name="Wu X."/>
            <person name="de Brujin I."/>
            <person name="Lundin D."/>
            <person name="Andersson A."/>
            <person name="Bertilsson S."/>
            <person name="Dopson M."/>
        </authorList>
    </citation>
    <scope>NUCLEOTIDE SEQUENCE</scope>
    <source>
        <strain evidence="1">MM415B01827</strain>
    </source>
</reference>
<gene>
    <name evidence="1" type="ORF">MM415B01827_0003</name>
</gene>
<accession>A0A6M3IJF7</accession>
<evidence type="ECO:0000313" key="1">
    <source>
        <dbReference type="EMBL" id="QJA56552.1"/>
    </source>
</evidence>
<name>A0A6M3IJF7_9ZZZZ</name>
<dbReference type="AlphaFoldDB" id="A0A6M3IJF7"/>
<dbReference type="EMBL" id="MT141226">
    <property type="protein sequence ID" value="QJA56552.1"/>
    <property type="molecule type" value="Genomic_DNA"/>
</dbReference>
<proteinExistence type="predicted"/>
<protein>
    <submittedName>
        <fullName evidence="1">Uncharacterized protein</fullName>
    </submittedName>
</protein>
<organism evidence="1">
    <name type="scientific">viral metagenome</name>
    <dbReference type="NCBI Taxonomy" id="1070528"/>
    <lineage>
        <taxon>unclassified sequences</taxon>
        <taxon>metagenomes</taxon>
        <taxon>organismal metagenomes</taxon>
    </lineage>
</organism>